<dbReference type="PANTHER" id="PTHR15680:SF9">
    <property type="entry name" value="LARGE RIBOSOMAL SUBUNIT PROTEIN BL19M"/>
    <property type="match status" value="1"/>
</dbReference>
<dbReference type="PANTHER" id="PTHR15680">
    <property type="entry name" value="RIBOSOMAL PROTEIN L19"/>
    <property type="match status" value="1"/>
</dbReference>
<evidence type="ECO:0000256" key="5">
    <source>
        <dbReference type="ARBA" id="ARBA00035493"/>
    </source>
</evidence>
<evidence type="ECO:0000256" key="3">
    <source>
        <dbReference type="ARBA" id="ARBA00023274"/>
    </source>
</evidence>
<sequence>MQSAVKVSPVDMKARQALSLRAGDTVRVWQNIVELKKGKAANKKEVVTKSARRQAFEGTVLAVKHGTEAGSTFTVRRVASGVGVERIFPLYSPLVDTIEVVRRARVRRAKLYFIRRKAARDVKRAMRRQLQVAAPAEVVEEVAPSTPVNQEGAVE</sequence>
<dbReference type="GO" id="GO:0006412">
    <property type="term" value="P:translation"/>
    <property type="evidence" value="ECO:0007669"/>
    <property type="project" value="InterPro"/>
</dbReference>
<dbReference type="SUPFAM" id="SSF50104">
    <property type="entry name" value="Translation proteins SH3-like domain"/>
    <property type="match status" value="1"/>
</dbReference>
<dbReference type="PROSITE" id="PS01015">
    <property type="entry name" value="RIBOSOMAL_L19"/>
    <property type="match status" value="1"/>
</dbReference>
<comment type="similarity">
    <text evidence="1">Belongs to the bacterial ribosomal protein bL19 family.</text>
</comment>
<dbReference type="InterPro" id="IPR008991">
    <property type="entry name" value="Translation_prot_SH3-like_sf"/>
</dbReference>
<protein>
    <recommendedName>
        <fullName evidence="4">Large ribosomal subunit protein bL19</fullName>
    </recommendedName>
    <alternativeName>
        <fullName evidence="5">50S ribosomal protein L19</fullName>
    </alternativeName>
</protein>
<evidence type="ECO:0000313" key="7">
    <source>
        <dbReference type="Proteomes" id="UP000178091"/>
    </source>
</evidence>
<dbReference type="NCBIfam" id="TIGR01024">
    <property type="entry name" value="rplS_bact"/>
    <property type="match status" value="1"/>
</dbReference>
<gene>
    <name evidence="6" type="ORF">A3F55_00435</name>
</gene>
<evidence type="ECO:0000313" key="6">
    <source>
        <dbReference type="EMBL" id="OGC84429.1"/>
    </source>
</evidence>
<dbReference type="GO" id="GO:0022625">
    <property type="term" value="C:cytosolic large ribosomal subunit"/>
    <property type="evidence" value="ECO:0007669"/>
    <property type="project" value="TreeGrafter"/>
</dbReference>
<dbReference type="GO" id="GO:0003735">
    <property type="term" value="F:structural constituent of ribosome"/>
    <property type="evidence" value="ECO:0007669"/>
    <property type="project" value="InterPro"/>
</dbReference>
<keyword evidence="3" id="KW-0687">Ribonucleoprotein</keyword>
<comment type="caution">
    <text evidence="6">The sequence shown here is derived from an EMBL/GenBank/DDBJ whole genome shotgun (WGS) entry which is preliminary data.</text>
</comment>
<keyword evidence="2 6" id="KW-0689">Ribosomal protein</keyword>
<proteinExistence type="inferred from homology"/>
<evidence type="ECO:0000256" key="1">
    <source>
        <dbReference type="ARBA" id="ARBA00005781"/>
    </source>
</evidence>
<reference evidence="6 7" key="1">
    <citation type="journal article" date="2016" name="Nat. Commun.">
        <title>Thousands of microbial genomes shed light on interconnected biogeochemical processes in an aquifer system.</title>
        <authorList>
            <person name="Anantharaman K."/>
            <person name="Brown C.T."/>
            <person name="Hug L.A."/>
            <person name="Sharon I."/>
            <person name="Castelle C.J."/>
            <person name="Probst A.J."/>
            <person name="Thomas B.C."/>
            <person name="Singh A."/>
            <person name="Wilkins M.J."/>
            <person name="Karaoz U."/>
            <person name="Brodie E.L."/>
            <person name="Williams K.H."/>
            <person name="Hubbard S.S."/>
            <person name="Banfield J.F."/>
        </authorList>
    </citation>
    <scope>NUCLEOTIDE SEQUENCE [LARGE SCALE GENOMIC DNA]</scope>
</reference>
<dbReference type="Pfam" id="PF01245">
    <property type="entry name" value="Ribosomal_L19"/>
    <property type="match status" value="1"/>
</dbReference>
<dbReference type="InterPro" id="IPR038657">
    <property type="entry name" value="Ribosomal_bL19_sf"/>
</dbReference>
<name>A0A1F4XRR6_9BACT</name>
<dbReference type="InterPro" id="IPR018257">
    <property type="entry name" value="Ribosomal_bL19_CS"/>
</dbReference>
<accession>A0A1F4XRR6</accession>
<dbReference type="Gene3D" id="2.30.30.790">
    <property type="match status" value="1"/>
</dbReference>
<evidence type="ECO:0000256" key="2">
    <source>
        <dbReference type="ARBA" id="ARBA00022980"/>
    </source>
</evidence>
<dbReference type="EMBL" id="MEWW01000016">
    <property type="protein sequence ID" value="OGC84429.1"/>
    <property type="molecule type" value="Genomic_DNA"/>
</dbReference>
<dbReference type="AlphaFoldDB" id="A0A1F4XRR6"/>
<dbReference type="Proteomes" id="UP000178091">
    <property type="component" value="Unassembled WGS sequence"/>
</dbReference>
<evidence type="ECO:0000256" key="4">
    <source>
        <dbReference type="ARBA" id="ARBA00035171"/>
    </source>
</evidence>
<dbReference type="InterPro" id="IPR001857">
    <property type="entry name" value="Ribosomal_bL19"/>
</dbReference>
<organism evidence="6 7">
    <name type="scientific">Candidatus Adlerbacteria bacterium RIFCSPHIGHO2_12_FULL_53_18</name>
    <dbReference type="NCBI Taxonomy" id="1797242"/>
    <lineage>
        <taxon>Bacteria</taxon>
        <taxon>Candidatus Adleribacteriota</taxon>
    </lineage>
</organism>